<dbReference type="EMBL" id="CAJEWN010000007">
    <property type="protein sequence ID" value="CAD2128627.1"/>
    <property type="molecule type" value="Genomic_DNA"/>
</dbReference>
<proteinExistence type="predicted"/>
<organism evidence="1 2">
    <name type="scientific">Meloidogyne enterolobii</name>
    <name type="common">Root-knot nematode worm</name>
    <name type="synonym">Meloidogyne mayaguensis</name>
    <dbReference type="NCBI Taxonomy" id="390850"/>
    <lineage>
        <taxon>Eukaryota</taxon>
        <taxon>Metazoa</taxon>
        <taxon>Ecdysozoa</taxon>
        <taxon>Nematoda</taxon>
        <taxon>Chromadorea</taxon>
        <taxon>Rhabditida</taxon>
        <taxon>Tylenchina</taxon>
        <taxon>Tylenchomorpha</taxon>
        <taxon>Tylenchoidea</taxon>
        <taxon>Meloidogynidae</taxon>
        <taxon>Meloidogyninae</taxon>
        <taxon>Meloidogyne</taxon>
    </lineage>
</organism>
<evidence type="ECO:0000313" key="2">
    <source>
        <dbReference type="Proteomes" id="UP000580250"/>
    </source>
</evidence>
<name>A0A6V7TPR8_MELEN</name>
<accession>A0A6V7TPR8</accession>
<gene>
    <name evidence="1" type="ORF">MENT_LOCUS2313</name>
</gene>
<sequence length="53" mass="6350">MFFTFFSVGTILSELFLSELSINNFYISVGNWTLKNFYFHNLNKIMNIFFILL</sequence>
<protein>
    <submittedName>
        <fullName evidence="1">Uncharacterized protein</fullName>
    </submittedName>
</protein>
<reference evidence="1 2" key="1">
    <citation type="submission" date="2020-08" db="EMBL/GenBank/DDBJ databases">
        <authorList>
            <person name="Koutsovoulos G."/>
            <person name="Danchin GJ E."/>
        </authorList>
    </citation>
    <scope>NUCLEOTIDE SEQUENCE [LARGE SCALE GENOMIC DNA]</scope>
</reference>
<dbReference type="Proteomes" id="UP000580250">
    <property type="component" value="Unassembled WGS sequence"/>
</dbReference>
<comment type="caution">
    <text evidence="1">The sequence shown here is derived from an EMBL/GenBank/DDBJ whole genome shotgun (WGS) entry which is preliminary data.</text>
</comment>
<dbReference type="AlphaFoldDB" id="A0A6V7TPR8"/>
<evidence type="ECO:0000313" key="1">
    <source>
        <dbReference type="EMBL" id="CAD2128627.1"/>
    </source>
</evidence>